<sequence>MKKFKFTLSRMLDYKDQLLDEEKNKLALLRQKKQEIDDHIESLLRELDKLSETMLQEQERGITAFQLLSYESQRTNIRRQIEQLKKEQALAKLEVKRQVQVVVQATQEVSKLDKLQDKQLEEYKKMVMKAEELEIEEFVSSRRIVTQSQAQE</sequence>
<dbReference type="InterPro" id="IPR012823">
    <property type="entry name" value="Flagell_FliJ"/>
</dbReference>
<dbReference type="OrthoDB" id="2087173at2"/>
<proteinExistence type="inferred from homology"/>
<feature type="coiled-coil region" evidence="11">
    <location>
        <begin position="19"/>
        <end position="136"/>
    </location>
</feature>
<evidence type="ECO:0000256" key="1">
    <source>
        <dbReference type="ARBA" id="ARBA00004413"/>
    </source>
</evidence>
<dbReference type="EMBL" id="QXWZ01000001">
    <property type="protein sequence ID" value="NBI77456.1"/>
    <property type="molecule type" value="Genomic_DNA"/>
</dbReference>
<reference evidence="12 13" key="1">
    <citation type="submission" date="2018-08" db="EMBL/GenBank/DDBJ databases">
        <title>Murine metabolic-syndrome-specific gut microbial biobank.</title>
        <authorList>
            <person name="Liu C."/>
        </authorList>
    </citation>
    <scope>NUCLEOTIDE SEQUENCE [LARGE SCALE GENOMIC DNA]</scope>
    <source>
        <strain evidence="12 13">X69</strain>
    </source>
</reference>
<dbReference type="GO" id="GO:0005886">
    <property type="term" value="C:plasma membrane"/>
    <property type="evidence" value="ECO:0007669"/>
    <property type="project" value="UniProtKB-SubCell"/>
</dbReference>
<evidence type="ECO:0000313" key="12">
    <source>
        <dbReference type="EMBL" id="NBI77456.1"/>
    </source>
</evidence>
<evidence type="ECO:0000256" key="9">
    <source>
        <dbReference type="ARBA" id="ARBA00023136"/>
    </source>
</evidence>
<evidence type="ECO:0000256" key="6">
    <source>
        <dbReference type="ARBA" id="ARBA00022500"/>
    </source>
</evidence>
<dbReference type="Proteomes" id="UP000446348">
    <property type="component" value="Unassembled WGS sequence"/>
</dbReference>
<keyword evidence="9" id="KW-0472">Membrane</keyword>
<dbReference type="Pfam" id="PF02050">
    <property type="entry name" value="FliJ"/>
    <property type="match status" value="1"/>
</dbReference>
<comment type="subcellular location">
    <subcellularLocation>
        <location evidence="1">Cell membrane</location>
        <topology evidence="1">Peripheral membrane protein</topology>
        <orientation evidence="1">Cytoplasmic side</orientation>
    </subcellularLocation>
</comment>
<keyword evidence="5" id="KW-1003">Cell membrane</keyword>
<evidence type="ECO:0000256" key="10">
    <source>
        <dbReference type="ARBA" id="ARBA00023225"/>
    </source>
</evidence>
<comment type="caution">
    <text evidence="12">The sequence shown here is derived from an EMBL/GenBank/DDBJ whole genome shotgun (WGS) entry which is preliminary data.</text>
</comment>
<dbReference type="InterPro" id="IPR053716">
    <property type="entry name" value="Flag_assembly_chemotaxis_eff"/>
</dbReference>
<name>A0A845RB87_9FIRM</name>
<evidence type="ECO:0000256" key="2">
    <source>
        <dbReference type="ARBA" id="ARBA00010004"/>
    </source>
</evidence>
<accession>A0A845RB87</accession>
<evidence type="ECO:0000313" key="13">
    <source>
        <dbReference type="Proteomes" id="UP000446348"/>
    </source>
</evidence>
<evidence type="ECO:0000256" key="7">
    <source>
        <dbReference type="ARBA" id="ARBA00022795"/>
    </source>
</evidence>
<evidence type="ECO:0000256" key="4">
    <source>
        <dbReference type="ARBA" id="ARBA00022448"/>
    </source>
</evidence>
<dbReference type="GO" id="GO:0071973">
    <property type="term" value="P:bacterial-type flagellum-dependent cell motility"/>
    <property type="evidence" value="ECO:0007669"/>
    <property type="project" value="InterPro"/>
</dbReference>
<dbReference type="GO" id="GO:0006935">
    <property type="term" value="P:chemotaxis"/>
    <property type="evidence" value="ECO:0007669"/>
    <property type="project" value="UniProtKB-KW"/>
</dbReference>
<dbReference type="AlphaFoldDB" id="A0A845RB87"/>
<keyword evidence="7" id="KW-1005">Bacterial flagellum biogenesis</keyword>
<dbReference type="RefSeq" id="WP_160208208.1">
    <property type="nucleotide sequence ID" value="NZ_CAMUSJ010000040.1"/>
</dbReference>
<organism evidence="12 13">
    <name type="scientific">Anaerotruncus colihominis</name>
    <dbReference type="NCBI Taxonomy" id="169435"/>
    <lineage>
        <taxon>Bacteria</taxon>
        <taxon>Bacillati</taxon>
        <taxon>Bacillota</taxon>
        <taxon>Clostridia</taxon>
        <taxon>Eubacteriales</taxon>
        <taxon>Oscillospiraceae</taxon>
        <taxon>Anaerotruncus</taxon>
    </lineage>
</organism>
<dbReference type="Gene3D" id="1.10.287.1700">
    <property type="match status" value="1"/>
</dbReference>
<keyword evidence="4" id="KW-0813">Transport</keyword>
<comment type="similarity">
    <text evidence="2">Belongs to the FliJ family.</text>
</comment>
<keyword evidence="11" id="KW-0175">Coiled coil</keyword>
<keyword evidence="8" id="KW-0653">Protein transport</keyword>
<protein>
    <recommendedName>
        <fullName evidence="3">Flagellar FliJ protein</fullName>
    </recommendedName>
</protein>
<evidence type="ECO:0000256" key="5">
    <source>
        <dbReference type="ARBA" id="ARBA00022475"/>
    </source>
</evidence>
<evidence type="ECO:0000256" key="3">
    <source>
        <dbReference type="ARBA" id="ARBA00020392"/>
    </source>
</evidence>
<keyword evidence="6" id="KW-0145">Chemotaxis</keyword>
<gene>
    <name evidence="12" type="ORF">D3Z39_00955</name>
</gene>
<evidence type="ECO:0000256" key="11">
    <source>
        <dbReference type="SAM" id="Coils"/>
    </source>
</evidence>
<evidence type="ECO:0000256" key="8">
    <source>
        <dbReference type="ARBA" id="ARBA00022927"/>
    </source>
</evidence>
<dbReference type="GO" id="GO:0009288">
    <property type="term" value="C:bacterial-type flagellum"/>
    <property type="evidence" value="ECO:0007669"/>
    <property type="project" value="InterPro"/>
</dbReference>
<dbReference type="GO" id="GO:0044781">
    <property type="term" value="P:bacterial-type flagellum organization"/>
    <property type="evidence" value="ECO:0007669"/>
    <property type="project" value="UniProtKB-KW"/>
</dbReference>
<dbReference type="GO" id="GO:0015031">
    <property type="term" value="P:protein transport"/>
    <property type="evidence" value="ECO:0007669"/>
    <property type="project" value="UniProtKB-KW"/>
</dbReference>
<keyword evidence="10" id="KW-1006">Bacterial flagellum protein export</keyword>